<accession>A0A0K2UE04</accession>
<dbReference type="AlphaFoldDB" id="A0A0K2UE04"/>
<protein>
    <submittedName>
        <fullName evidence="1">Uncharacterized protein</fullName>
    </submittedName>
</protein>
<organism evidence="1">
    <name type="scientific">Lepeophtheirus salmonis</name>
    <name type="common">Salmon louse</name>
    <name type="synonym">Caligus salmonis</name>
    <dbReference type="NCBI Taxonomy" id="72036"/>
    <lineage>
        <taxon>Eukaryota</taxon>
        <taxon>Metazoa</taxon>
        <taxon>Ecdysozoa</taxon>
        <taxon>Arthropoda</taxon>
        <taxon>Crustacea</taxon>
        <taxon>Multicrustacea</taxon>
        <taxon>Hexanauplia</taxon>
        <taxon>Copepoda</taxon>
        <taxon>Siphonostomatoida</taxon>
        <taxon>Caligidae</taxon>
        <taxon>Lepeophtheirus</taxon>
    </lineage>
</organism>
<name>A0A0K2UE04_LEPSM</name>
<dbReference type="EMBL" id="HACA01018831">
    <property type="protein sequence ID" value="CDW36192.1"/>
    <property type="molecule type" value="Transcribed_RNA"/>
</dbReference>
<reference evidence="1" key="1">
    <citation type="submission" date="2014-05" db="EMBL/GenBank/DDBJ databases">
        <authorList>
            <person name="Chronopoulou M."/>
        </authorList>
    </citation>
    <scope>NUCLEOTIDE SEQUENCE</scope>
    <source>
        <tissue evidence="1">Whole organism</tissue>
    </source>
</reference>
<proteinExistence type="predicted"/>
<sequence>MHVVVVVDIEKYFRLNEKKKKKK</sequence>
<evidence type="ECO:0000313" key="1">
    <source>
        <dbReference type="EMBL" id="CDW36192.1"/>
    </source>
</evidence>